<proteinExistence type="predicted"/>
<dbReference type="EMBL" id="GETE01000812">
    <property type="protein sequence ID" value="JAT78912.1"/>
    <property type="molecule type" value="Transcribed_RNA"/>
</dbReference>
<feature type="non-terminal residue" evidence="1">
    <location>
        <position position="229"/>
    </location>
</feature>
<evidence type="ECO:0000313" key="1">
    <source>
        <dbReference type="EMBL" id="JAT78912.1"/>
    </source>
</evidence>
<reference evidence="1" key="1">
    <citation type="submission" date="2016-07" db="EMBL/GenBank/DDBJ databases">
        <title>Salivary Glands transcriptome analysis on engorged females of Ornithodoros brasiliensis (Acari:Argasidae).</title>
        <authorList>
            <person name="Simons S.M."/>
            <person name="Carvalho E."/>
            <person name="Junqueira-de-Azevedo I."/>
            <person name="Ho P.L."/>
            <person name="Giovanni D."/>
            <person name="Mendonca R."/>
            <person name="Onofrio V."/>
            <person name="Landulfo G."/>
            <person name="Ramirez D."/>
            <person name="Barros-Battesti D."/>
        </authorList>
    </citation>
    <scope>NUCLEOTIDE SEQUENCE</scope>
    <source>
        <strain evidence="1">Female</strain>
        <tissue evidence="1">Salivary gland</tissue>
    </source>
</reference>
<sequence>GKVSGQPDVVSTVVTEVQYKSSPESTGIVSFPPEAQEKFVQHGTFPADISDVCQGDVVITTDPETQRTVTTTVQRFEGEPQELGTTYILSELPDDQSGGTTRVVRTVTREVKGDPSEESVITVQMMTTTHASAPGKQPDLSASLLDEMFGETSKDSPYGKILKAEDVAKLKSKPGMKKEDLELLEQLFPDQGTSKTAYPPEGLVPENVIIPEYRTFVMAEEQPKKLMSP</sequence>
<protein>
    <submittedName>
        <fullName evidence="1">Putative ankyrin</fullName>
    </submittedName>
</protein>
<dbReference type="AlphaFoldDB" id="A0A1D2AI92"/>
<accession>A0A1D2AI92</accession>
<name>A0A1D2AI92_ORNBR</name>
<feature type="non-terminal residue" evidence="1">
    <location>
        <position position="1"/>
    </location>
</feature>
<organism evidence="1">
    <name type="scientific">Ornithodoros brasiliensis</name>
    <name type="common">Mouro tick</name>
    <dbReference type="NCBI Taxonomy" id="888526"/>
    <lineage>
        <taxon>Eukaryota</taxon>
        <taxon>Metazoa</taxon>
        <taxon>Ecdysozoa</taxon>
        <taxon>Arthropoda</taxon>
        <taxon>Chelicerata</taxon>
        <taxon>Arachnida</taxon>
        <taxon>Acari</taxon>
        <taxon>Parasitiformes</taxon>
        <taxon>Ixodida</taxon>
        <taxon>Ixodoidea</taxon>
        <taxon>Argasidae</taxon>
        <taxon>Ornithodorinae</taxon>
        <taxon>Ornithodoros</taxon>
    </lineage>
</organism>